<sequence>MWQNNLSLGFLIGLSFSFGFGLPSFLKNLVLFKECNMPTYNGPVIDDTPQLWIASTGAVAGDASQEGVVLSRSGLIFPNVLLVGSQKAGTTAVAFWLLSLHATCGGRTFDNEPGYFKKEVHFFDHEERFRLGKEFYARRFEQCNSSDFVIDATPKYAHHAIRIADFYRQYGGLLSLKVMMILREPISRELSAYNHKKANSVNLAYMSKTNNHVGRKFLLKKNYTSFDEYVDEELVLDLTTNSRNAHSLYSTHLRQWFDVLQRDQIMILSYHELITDPVTFQRRVEGFLGLSPERGEYSLKSKKNEKSFPGKEVIPSCLTQKKLADIFQLPNKDLYALLAQKPGPPMEQKPFPEFEVMPCYD</sequence>
<evidence type="ECO:0000259" key="5">
    <source>
        <dbReference type="Pfam" id="PF00685"/>
    </source>
</evidence>
<dbReference type="Gene3D" id="3.40.50.300">
    <property type="entry name" value="P-loop containing nucleotide triphosphate hydrolases"/>
    <property type="match status" value="1"/>
</dbReference>
<feature type="active site" description="For sulfotransferase activity" evidence="3">
    <location>
        <position position="87"/>
    </location>
</feature>
<reference evidence="6 7" key="1">
    <citation type="submission" date="2024-10" db="EMBL/GenBank/DDBJ databases">
        <title>Updated reference genomes for cyclostephanoid diatoms.</title>
        <authorList>
            <person name="Roberts W.R."/>
            <person name="Alverson A.J."/>
        </authorList>
    </citation>
    <scope>NUCLEOTIDE SEQUENCE [LARGE SCALE GENOMIC DNA]</scope>
    <source>
        <strain evidence="6 7">AJA228-03</strain>
    </source>
</reference>
<evidence type="ECO:0000256" key="1">
    <source>
        <dbReference type="ARBA" id="ARBA00022679"/>
    </source>
</evidence>
<keyword evidence="2" id="KW-0325">Glycoprotein</keyword>
<feature type="binding site" evidence="4">
    <location>
        <position position="191"/>
    </location>
    <ligand>
        <name>3'-phosphoadenylyl sulfate</name>
        <dbReference type="ChEBI" id="CHEBI:58339"/>
    </ligand>
</feature>
<dbReference type="InterPro" id="IPR000863">
    <property type="entry name" value="Sulfotransferase_dom"/>
</dbReference>
<evidence type="ECO:0000256" key="4">
    <source>
        <dbReference type="PIRSR" id="PIRSR637359-2"/>
    </source>
</evidence>
<dbReference type="PANTHER" id="PTHR10605:SF56">
    <property type="entry name" value="BIFUNCTIONAL HEPARAN SULFATE N-DEACETYLASE_N-SULFOTRANSFERASE"/>
    <property type="match status" value="1"/>
</dbReference>
<feature type="binding site" evidence="4">
    <location>
        <position position="183"/>
    </location>
    <ligand>
        <name>3'-phosphoadenylyl sulfate</name>
        <dbReference type="ChEBI" id="CHEBI:58339"/>
    </ligand>
</feature>
<dbReference type="Proteomes" id="UP001530377">
    <property type="component" value="Unassembled WGS sequence"/>
</dbReference>
<accession>A0ABD3RVW8</accession>
<dbReference type="SUPFAM" id="SSF52540">
    <property type="entry name" value="P-loop containing nucleoside triphosphate hydrolases"/>
    <property type="match status" value="1"/>
</dbReference>
<dbReference type="EMBL" id="JALLPB020000152">
    <property type="protein sequence ID" value="KAL3816359.1"/>
    <property type="molecule type" value="Genomic_DNA"/>
</dbReference>
<gene>
    <name evidence="6" type="ORF">ACHAXA_000437</name>
</gene>
<keyword evidence="7" id="KW-1185">Reference proteome</keyword>
<dbReference type="Pfam" id="PF00685">
    <property type="entry name" value="Sulfotransfer_1"/>
    <property type="match status" value="1"/>
</dbReference>
<proteinExistence type="predicted"/>
<dbReference type="InterPro" id="IPR037359">
    <property type="entry name" value="NST/OST"/>
</dbReference>
<evidence type="ECO:0000256" key="3">
    <source>
        <dbReference type="PIRSR" id="PIRSR637359-1"/>
    </source>
</evidence>
<comment type="caution">
    <text evidence="6">The sequence shown here is derived from an EMBL/GenBank/DDBJ whole genome shotgun (WGS) entry which is preliminary data.</text>
</comment>
<organism evidence="6 7">
    <name type="scientific">Cyclostephanos tholiformis</name>
    <dbReference type="NCBI Taxonomy" id="382380"/>
    <lineage>
        <taxon>Eukaryota</taxon>
        <taxon>Sar</taxon>
        <taxon>Stramenopiles</taxon>
        <taxon>Ochrophyta</taxon>
        <taxon>Bacillariophyta</taxon>
        <taxon>Coscinodiscophyceae</taxon>
        <taxon>Thalassiosirophycidae</taxon>
        <taxon>Stephanodiscales</taxon>
        <taxon>Stephanodiscaceae</taxon>
        <taxon>Cyclostephanos</taxon>
    </lineage>
</organism>
<dbReference type="GO" id="GO:0016740">
    <property type="term" value="F:transferase activity"/>
    <property type="evidence" value="ECO:0007669"/>
    <property type="project" value="UniProtKB-KW"/>
</dbReference>
<feature type="domain" description="Sulfotransferase" evidence="5">
    <location>
        <begin position="78"/>
        <end position="296"/>
    </location>
</feature>
<evidence type="ECO:0000256" key="2">
    <source>
        <dbReference type="ARBA" id="ARBA00023180"/>
    </source>
</evidence>
<name>A0ABD3RVW8_9STRA</name>
<protein>
    <recommendedName>
        <fullName evidence="5">Sulfotransferase domain-containing protein</fullName>
    </recommendedName>
</protein>
<keyword evidence="1" id="KW-0808">Transferase</keyword>
<dbReference type="InterPro" id="IPR027417">
    <property type="entry name" value="P-loop_NTPase"/>
</dbReference>
<dbReference type="PANTHER" id="PTHR10605">
    <property type="entry name" value="HEPARAN SULFATE SULFOTRANSFERASE"/>
    <property type="match status" value="1"/>
</dbReference>
<evidence type="ECO:0000313" key="6">
    <source>
        <dbReference type="EMBL" id="KAL3816359.1"/>
    </source>
</evidence>
<evidence type="ECO:0000313" key="7">
    <source>
        <dbReference type="Proteomes" id="UP001530377"/>
    </source>
</evidence>
<dbReference type="AlphaFoldDB" id="A0ABD3RVW8"/>